<feature type="region of interest" description="Disordered" evidence="1">
    <location>
        <begin position="84"/>
        <end position="109"/>
    </location>
</feature>
<dbReference type="Proteomes" id="UP000248961">
    <property type="component" value="Unassembled WGS sequence"/>
</dbReference>
<evidence type="ECO:0000313" key="2">
    <source>
        <dbReference type="EMBL" id="RAL11826.1"/>
    </source>
</evidence>
<name>A0A395HWC9_ASPHC</name>
<feature type="compositionally biased region" description="Basic and acidic residues" evidence="1">
    <location>
        <begin position="15"/>
        <end position="26"/>
    </location>
</feature>
<evidence type="ECO:0000256" key="1">
    <source>
        <dbReference type="SAM" id="MobiDB-lite"/>
    </source>
</evidence>
<dbReference type="VEuPathDB" id="FungiDB:BO97DRAFT_453449"/>
<sequence length="109" mass="12226">MRRSMNKLRSSNRGLRIDQGLKKPMDEPGMTRLEKAIARAARDKGIPMVCWAADDIEILAMDTLPYGAAREQVFRIGALDSRLQRDPPAEDKHAISSCRRPQSSKPPPN</sequence>
<evidence type="ECO:0000313" key="3">
    <source>
        <dbReference type="Proteomes" id="UP000248961"/>
    </source>
</evidence>
<dbReference type="GeneID" id="37203360"/>
<proteinExistence type="predicted"/>
<protein>
    <submittedName>
        <fullName evidence="2">Uncharacterized protein</fullName>
    </submittedName>
</protein>
<dbReference type="AlphaFoldDB" id="A0A395HWC9"/>
<feature type="compositionally biased region" description="Basic and acidic residues" evidence="1">
    <location>
        <begin position="84"/>
        <end position="94"/>
    </location>
</feature>
<dbReference type="EMBL" id="KZ824286">
    <property type="protein sequence ID" value="RAL11826.1"/>
    <property type="molecule type" value="Genomic_DNA"/>
</dbReference>
<gene>
    <name evidence="2" type="ORF">BO97DRAFT_453449</name>
</gene>
<dbReference type="RefSeq" id="XP_025550980.1">
    <property type="nucleotide sequence ID" value="XM_025699071.1"/>
</dbReference>
<dbReference type="STRING" id="1450537.A0A395HWC9"/>
<reference evidence="2 3" key="1">
    <citation type="submission" date="2018-02" db="EMBL/GenBank/DDBJ databases">
        <title>The genomes of Aspergillus section Nigri reveals drivers in fungal speciation.</title>
        <authorList>
            <consortium name="DOE Joint Genome Institute"/>
            <person name="Vesth T.C."/>
            <person name="Nybo J."/>
            <person name="Theobald S."/>
            <person name="Brandl J."/>
            <person name="Frisvad J.C."/>
            <person name="Nielsen K.F."/>
            <person name="Lyhne E.K."/>
            <person name="Kogle M.E."/>
            <person name="Kuo A."/>
            <person name="Riley R."/>
            <person name="Clum A."/>
            <person name="Nolan M."/>
            <person name="Lipzen A."/>
            <person name="Salamov A."/>
            <person name="Henrissat B."/>
            <person name="Wiebenga A."/>
            <person name="De vries R.P."/>
            <person name="Grigoriev I.V."/>
            <person name="Mortensen U.H."/>
            <person name="Andersen M.R."/>
            <person name="Baker S.E."/>
        </authorList>
    </citation>
    <scope>NUCLEOTIDE SEQUENCE [LARGE SCALE GENOMIC DNA]</scope>
    <source>
        <strain evidence="2 3">CBS 101889</strain>
    </source>
</reference>
<accession>A0A395HWC9</accession>
<feature type="region of interest" description="Disordered" evidence="1">
    <location>
        <begin position="1"/>
        <end position="27"/>
    </location>
</feature>
<dbReference type="OrthoDB" id="5386278at2759"/>
<organism evidence="2 3">
    <name type="scientific">Aspergillus homomorphus (strain CBS 101889)</name>
    <dbReference type="NCBI Taxonomy" id="1450537"/>
    <lineage>
        <taxon>Eukaryota</taxon>
        <taxon>Fungi</taxon>
        <taxon>Dikarya</taxon>
        <taxon>Ascomycota</taxon>
        <taxon>Pezizomycotina</taxon>
        <taxon>Eurotiomycetes</taxon>
        <taxon>Eurotiomycetidae</taxon>
        <taxon>Eurotiales</taxon>
        <taxon>Aspergillaceae</taxon>
        <taxon>Aspergillus</taxon>
        <taxon>Aspergillus subgen. Circumdati</taxon>
    </lineage>
</organism>
<keyword evidence="3" id="KW-1185">Reference proteome</keyword>